<evidence type="ECO:0000313" key="2">
    <source>
        <dbReference type="EMBL" id="CAI9152213.1"/>
    </source>
</evidence>
<evidence type="ECO:0000256" key="1">
    <source>
        <dbReference type="SAM" id="MobiDB-lite"/>
    </source>
</evidence>
<proteinExistence type="predicted"/>
<sequence length="83" mass="8499">MAPLGAQGEAGGGGCRRAPRGLGAGRAGAEYEPGRDAADGGPGGTDFCAVCPRPRSEQTPSVCRLRRVPFNYPPGSLIEMILN</sequence>
<protein>
    <submittedName>
        <fullName evidence="2">Uncharacterized protein</fullName>
    </submittedName>
</protein>
<organism evidence="2 3">
    <name type="scientific">Rangifer tarandus platyrhynchus</name>
    <name type="common">Svalbard reindeer</name>
    <dbReference type="NCBI Taxonomy" id="3082113"/>
    <lineage>
        <taxon>Eukaryota</taxon>
        <taxon>Metazoa</taxon>
        <taxon>Chordata</taxon>
        <taxon>Craniata</taxon>
        <taxon>Vertebrata</taxon>
        <taxon>Euteleostomi</taxon>
        <taxon>Mammalia</taxon>
        <taxon>Eutheria</taxon>
        <taxon>Laurasiatheria</taxon>
        <taxon>Artiodactyla</taxon>
        <taxon>Ruminantia</taxon>
        <taxon>Pecora</taxon>
        <taxon>Cervidae</taxon>
        <taxon>Odocoileinae</taxon>
        <taxon>Rangifer</taxon>
    </lineage>
</organism>
<dbReference type="EMBL" id="OX459937">
    <property type="protein sequence ID" value="CAI9152213.1"/>
    <property type="molecule type" value="Genomic_DNA"/>
</dbReference>
<dbReference type="Proteomes" id="UP001176941">
    <property type="component" value="Chromosome 1"/>
</dbReference>
<evidence type="ECO:0000313" key="3">
    <source>
        <dbReference type="Proteomes" id="UP001176941"/>
    </source>
</evidence>
<name>A0ABN8XS35_RANTA</name>
<feature type="region of interest" description="Disordered" evidence="1">
    <location>
        <begin position="1"/>
        <end position="45"/>
    </location>
</feature>
<keyword evidence="3" id="KW-1185">Reference proteome</keyword>
<reference evidence="2" key="1">
    <citation type="submission" date="2023-04" db="EMBL/GenBank/DDBJ databases">
        <authorList>
            <consortium name="ELIXIR-Norway"/>
        </authorList>
    </citation>
    <scope>NUCLEOTIDE SEQUENCE [LARGE SCALE GENOMIC DNA]</scope>
</reference>
<gene>
    <name evidence="2" type="ORF">MRATA1EN1_LOCUS1175</name>
</gene>
<accession>A0ABN8XS35</accession>